<dbReference type="GO" id="GO:0005802">
    <property type="term" value="C:trans-Golgi network"/>
    <property type="evidence" value="ECO:0007669"/>
    <property type="project" value="TreeGrafter"/>
</dbReference>
<keyword evidence="7" id="KW-1015">Disulfide bond</keyword>
<dbReference type="GO" id="GO:0007041">
    <property type="term" value="P:lysosomal transport"/>
    <property type="evidence" value="ECO:0007669"/>
    <property type="project" value="InterPro"/>
</dbReference>
<reference evidence="9 10" key="1">
    <citation type="submission" date="2016-06" db="EMBL/GenBank/DDBJ databases">
        <title>The Draft Genome Sequence and Annotation of the Desert Woodrat Neotoma lepida.</title>
        <authorList>
            <person name="Campbell M."/>
            <person name="Oakeson K.F."/>
            <person name="Yandell M."/>
            <person name="Halpert J.R."/>
            <person name="Dearing D."/>
        </authorList>
    </citation>
    <scope>NUCLEOTIDE SEQUENCE [LARGE SCALE GENOMIC DNA]</scope>
    <source>
        <strain evidence="9">417</strain>
        <tissue evidence="9">Liver</tissue>
    </source>
</reference>
<evidence type="ECO:0000256" key="2">
    <source>
        <dbReference type="ARBA" id="ARBA00022448"/>
    </source>
</evidence>
<dbReference type="PANTHER" id="PTHR15071">
    <property type="entry name" value="MANNOSE-6-PHOSPHATE RECEPTOR FAMILY MEMBER"/>
    <property type="match status" value="1"/>
</dbReference>
<dbReference type="SUPFAM" id="SSF50911">
    <property type="entry name" value="Mannose 6-phosphate receptor domain"/>
    <property type="match status" value="3"/>
</dbReference>
<dbReference type="InterPro" id="IPR000479">
    <property type="entry name" value="CIMR_rpt"/>
</dbReference>
<keyword evidence="3" id="KW-0812">Transmembrane</keyword>
<dbReference type="AlphaFoldDB" id="A0A1A6FXF3"/>
<comment type="caution">
    <text evidence="9">The sequence shown here is derived from an EMBL/GenBank/DDBJ whole genome shotgun (WGS) entry which is preliminary data.</text>
</comment>
<keyword evidence="10" id="KW-1185">Reference proteome</keyword>
<evidence type="ECO:0000256" key="1">
    <source>
        <dbReference type="ARBA" id="ARBA00004308"/>
    </source>
</evidence>
<dbReference type="Gene3D" id="2.70.130.10">
    <property type="entry name" value="Mannose-6-phosphate receptor binding domain"/>
    <property type="match status" value="3"/>
</dbReference>
<comment type="subcellular location">
    <subcellularLocation>
        <location evidence="1">Endomembrane system</location>
    </subcellularLocation>
</comment>
<evidence type="ECO:0000256" key="3">
    <source>
        <dbReference type="ARBA" id="ARBA00022692"/>
    </source>
</evidence>
<evidence type="ECO:0000313" key="10">
    <source>
        <dbReference type="Proteomes" id="UP000092124"/>
    </source>
</evidence>
<dbReference type="GO" id="GO:0005520">
    <property type="term" value="F:insulin-like growth factor binding"/>
    <property type="evidence" value="ECO:0007669"/>
    <property type="project" value="TreeGrafter"/>
</dbReference>
<evidence type="ECO:0000256" key="5">
    <source>
        <dbReference type="ARBA" id="ARBA00022989"/>
    </source>
</evidence>
<dbReference type="SMART" id="SM01404">
    <property type="entry name" value="CIMR"/>
    <property type="match status" value="2"/>
</dbReference>
<dbReference type="PANTHER" id="PTHR15071:SF17">
    <property type="entry name" value="CATION-INDEPENDENT MANNOSE-6-PHOSPHATE RECEPTOR"/>
    <property type="match status" value="1"/>
</dbReference>
<protein>
    <recommendedName>
        <fullName evidence="8">MRH domain-containing protein</fullName>
    </recommendedName>
</protein>
<dbReference type="Proteomes" id="UP000092124">
    <property type="component" value="Unassembled WGS sequence"/>
</dbReference>
<dbReference type="GO" id="GO:0005886">
    <property type="term" value="C:plasma membrane"/>
    <property type="evidence" value="ECO:0007669"/>
    <property type="project" value="TreeGrafter"/>
</dbReference>
<dbReference type="GO" id="GO:0038023">
    <property type="term" value="F:signaling receptor activity"/>
    <property type="evidence" value="ECO:0007669"/>
    <property type="project" value="InterPro"/>
</dbReference>
<accession>A0A1A6FXF3</accession>
<dbReference type="InterPro" id="IPR009011">
    <property type="entry name" value="Man6P_isomerase_rcpt-bd_dom_sf"/>
</dbReference>
<evidence type="ECO:0000256" key="4">
    <source>
        <dbReference type="ARBA" id="ARBA00022729"/>
    </source>
</evidence>
<keyword evidence="6" id="KW-0472">Membrane</keyword>
<feature type="domain" description="MRH" evidence="8">
    <location>
        <begin position="131"/>
        <end position="238"/>
    </location>
</feature>
<dbReference type="GO" id="GO:0005770">
    <property type="term" value="C:late endosome"/>
    <property type="evidence" value="ECO:0007669"/>
    <property type="project" value="TreeGrafter"/>
</dbReference>
<evidence type="ECO:0000259" key="8">
    <source>
        <dbReference type="PROSITE" id="PS51914"/>
    </source>
</evidence>
<dbReference type="STRING" id="56216.A0A1A6FXF3"/>
<dbReference type="EMBL" id="LZPO01116738">
    <property type="protein sequence ID" value="OBS58274.1"/>
    <property type="molecule type" value="Genomic_DNA"/>
</dbReference>
<proteinExistence type="predicted"/>
<name>A0A1A6FXF3_NEOLE</name>
<dbReference type="FunFam" id="2.70.130.10:FF:000012">
    <property type="entry name" value="Insulin-like growth factor 2 receptor"/>
    <property type="match status" value="1"/>
</dbReference>
<evidence type="ECO:0000313" key="9">
    <source>
        <dbReference type="EMBL" id="OBS58274.1"/>
    </source>
</evidence>
<keyword evidence="2" id="KW-0813">Transport</keyword>
<gene>
    <name evidence="9" type="ORF">A6R68_10601</name>
</gene>
<feature type="non-terminal residue" evidence="9">
    <location>
        <position position="1"/>
    </location>
</feature>
<dbReference type="InterPro" id="IPR044865">
    <property type="entry name" value="MRH_dom"/>
</dbReference>
<keyword evidence="4" id="KW-0732">Signal</keyword>
<feature type="domain" description="MRH" evidence="8">
    <location>
        <begin position="1"/>
        <end position="125"/>
    </location>
</feature>
<sequence>SEKNWEAVGGGQAESEKKYFFINVCHRVLQEGKARSCPEDAAVCAVDKNGSKNLGKFVSSPTKEKGHIQLSYSDGDDCGSDKKITTNITLVCRPGDLESAPVLRTTGPDGCFYEFEWHTAAACVLSKTEGENCTVFDAQAGFSFDLSLLTKKNGAYKVGTENDKKSWNLGLNNTKLSYYDGMIKLSYRDGTPYNNEKHTPRATLITFLCDRDAGVGFPEYQDNSTYNFRWYTSYACPEEPLECMVTDPSKMEQYDLSSLVKFEGGSGGNWYAMENSRERVSRRKYYINVCRPLNPVRGCDRYASVCQMRYEIKEGSLAETVSISNLGVAKTGPVVEESGSLVLEYVNGSACTTSDGRLTTYSTRIHLVCGRENLVSAV</sequence>
<dbReference type="PROSITE" id="PS51914">
    <property type="entry name" value="MRH"/>
    <property type="match status" value="3"/>
</dbReference>
<evidence type="ECO:0000256" key="6">
    <source>
        <dbReference type="ARBA" id="ARBA00023136"/>
    </source>
</evidence>
<organism evidence="9 10">
    <name type="scientific">Neotoma lepida</name>
    <name type="common">Desert woodrat</name>
    <dbReference type="NCBI Taxonomy" id="56216"/>
    <lineage>
        <taxon>Eukaryota</taxon>
        <taxon>Metazoa</taxon>
        <taxon>Chordata</taxon>
        <taxon>Craniata</taxon>
        <taxon>Vertebrata</taxon>
        <taxon>Euteleostomi</taxon>
        <taxon>Mammalia</taxon>
        <taxon>Eutheria</taxon>
        <taxon>Euarchontoglires</taxon>
        <taxon>Glires</taxon>
        <taxon>Rodentia</taxon>
        <taxon>Myomorpha</taxon>
        <taxon>Muroidea</taxon>
        <taxon>Cricetidae</taxon>
        <taxon>Neotominae</taxon>
        <taxon>Neotoma</taxon>
    </lineage>
</organism>
<dbReference type="Pfam" id="PF00878">
    <property type="entry name" value="CIMR"/>
    <property type="match status" value="3"/>
</dbReference>
<dbReference type="OrthoDB" id="4504960at2759"/>
<keyword evidence="5" id="KW-1133">Transmembrane helix</keyword>
<evidence type="ECO:0000256" key="7">
    <source>
        <dbReference type="ARBA" id="ARBA00023157"/>
    </source>
</evidence>
<feature type="domain" description="MRH" evidence="8">
    <location>
        <begin position="241"/>
        <end position="378"/>
    </location>
</feature>
<dbReference type="GO" id="GO:0005537">
    <property type="term" value="F:D-mannose binding"/>
    <property type="evidence" value="ECO:0007669"/>
    <property type="project" value="InterPro"/>
</dbReference>